<comment type="caution">
    <text evidence="3">The sequence shown here is derived from an EMBL/GenBank/DDBJ whole genome shotgun (WGS) entry which is preliminary data.</text>
</comment>
<evidence type="ECO:0000313" key="5">
    <source>
        <dbReference type="EMBL" id="CAL4807268.1"/>
    </source>
</evidence>
<dbReference type="EMBL" id="CAMXCT010006781">
    <property type="protein sequence ID" value="CAI4019956.1"/>
    <property type="molecule type" value="Genomic_DNA"/>
</dbReference>
<dbReference type="Proteomes" id="UP001152797">
    <property type="component" value="Unassembled WGS sequence"/>
</dbReference>
<dbReference type="AlphaFoldDB" id="A0A9P1M3F0"/>
<accession>A0A9P1M3F0</accession>
<dbReference type="EMBL" id="CAMXCT030006781">
    <property type="protein sequence ID" value="CAL4807268.1"/>
    <property type="molecule type" value="Genomic_DNA"/>
</dbReference>
<evidence type="ECO:0000313" key="4">
    <source>
        <dbReference type="EMBL" id="CAL1173331.1"/>
    </source>
</evidence>
<dbReference type="SUPFAM" id="SSF82185">
    <property type="entry name" value="Histone H3 K4-specific methyltransferase SET7/9 N-terminal domain"/>
    <property type="match status" value="2"/>
</dbReference>
<reference evidence="3" key="1">
    <citation type="submission" date="2022-10" db="EMBL/GenBank/DDBJ databases">
        <authorList>
            <person name="Chen Y."/>
            <person name="Dougan E. K."/>
            <person name="Chan C."/>
            <person name="Rhodes N."/>
            <person name="Thang M."/>
        </authorList>
    </citation>
    <scope>NUCLEOTIDE SEQUENCE</scope>
</reference>
<dbReference type="OrthoDB" id="184064at2759"/>
<dbReference type="PANTHER" id="PTHR23084:SF263">
    <property type="entry name" value="MORN REPEAT-CONTAINING PROTEIN 1"/>
    <property type="match status" value="1"/>
</dbReference>
<dbReference type="Gene3D" id="2.20.110.10">
    <property type="entry name" value="Histone H3 K4-specific methyltransferase SET7/9 N-terminal domain"/>
    <property type="match status" value="3"/>
</dbReference>
<sequence length="434" mass="48108">MMSGSFTSTASTGGTTEYRGCFNGNPQEEGPIPNGLGVRVNPDGSSYSGEWKDGFPHGQGEWKAAEASCESYVGEWKRGKKHGFGTMKFNNGDCYEGDWTDGKFQDLAGCGLHDKNSLNEPTLERHWGMSENLCPGFLGPREDEMMRWGWVSHFVLPTSWEKSADGPAPDGSGAVADGDAGVAPLTLPKVAALYRQKIGQVHDDLEQLRAYANSGAASFPGFLGRRRGLAASFFYSEGEKKEVEMNNFLKKDAAESETDAADLFEESVERERHAALAVSKGQNLEAKKDYAQIAQNEEEMEKLMTRAAEDAEEDALLVKQHDDKGRDIDALPYTDDDPVEHTDRGKYTYANGDEFMGLWEKGNKLSGTFYYRDGRLSTRKWQDGKLVSCQEFDSRKRAYQPTLTHTQVHDPQRVQYGANDSMSNMITCNGVRVS</sequence>
<evidence type="ECO:0000313" key="6">
    <source>
        <dbReference type="Proteomes" id="UP001152797"/>
    </source>
</evidence>
<dbReference type="Pfam" id="PF02493">
    <property type="entry name" value="MORN"/>
    <property type="match status" value="4"/>
</dbReference>
<dbReference type="PANTHER" id="PTHR23084">
    <property type="entry name" value="PHOSPHATIDYLINOSITOL-4-PHOSPHATE 5-KINASE RELATED"/>
    <property type="match status" value="1"/>
</dbReference>
<dbReference type="SMART" id="SM00698">
    <property type="entry name" value="MORN"/>
    <property type="match status" value="2"/>
</dbReference>
<protein>
    <submittedName>
        <fullName evidence="5">Phosphatidylinositol 4-phosphate 5-kinase 1 (1-phosphatidylinositol 4-phosphate kinase) (Diphosphoinositide kinase) (PIP5K) (PtdIns(4)P-5-kinase)</fullName>
    </submittedName>
</protein>
<name>A0A9P1M3F0_9DINO</name>
<keyword evidence="1" id="KW-0677">Repeat</keyword>
<evidence type="ECO:0000313" key="3">
    <source>
        <dbReference type="EMBL" id="CAI4019956.1"/>
    </source>
</evidence>
<feature type="region of interest" description="Disordered" evidence="2">
    <location>
        <begin position="17"/>
        <end position="43"/>
    </location>
</feature>
<gene>
    <name evidence="3" type="ORF">C1SCF055_LOCUS44412</name>
</gene>
<organism evidence="3">
    <name type="scientific">Cladocopium goreaui</name>
    <dbReference type="NCBI Taxonomy" id="2562237"/>
    <lineage>
        <taxon>Eukaryota</taxon>
        <taxon>Sar</taxon>
        <taxon>Alveolata</taxon>
        <taxon>Dinophyceae</taxon>
        <taxon>Suessiales</taxon>
        <taxon>Symbiodiniaceae</taxon>
        <taxon>Cladocopium</taxon>
    </lineage>
</organism>
<reference evidence="4" key="2">
    <citation type="submission" date="2024-04" db="EMBL/GenBank/DDBJ databases">
        <authorList>
            <person name="Chen Y."/>
            <person name="Shah S."/>
            <person name="Dougan E. K."/>
            <person name="Thang M."/>
            <person name="Chan C."/>
        </authorList>
    </citation>
    <scope>NUCLEOTIDE SEQUENCE [LARGE SCALE GENOMIC DNA]</scope>
</reference>
<evidence type="ECO:0000256" key="1">
    <source>
        <dbReference type="ARBA" id="ARBA00022737"/>
    </source>
</evidence>
<proteinExistence type="predicted"/>
<dbReference type="EMBL" id="CAMXCT020006781">
    <property type="protein sequence ID" value="CAL1173331.1"/>
    <property type="molecule type" value="Genomic_DNA"/>
</dbReference>
<evidence type="ECO:0000256" key="2">
    <source>
        <dbReference type="SAM" id="MobiDB-lite"/>
    </source>
</evidence>
<dbReference type="InterPro" id="IPR003409">
    <property type="entry name" value="MORN"/>
</dbReference>
<keyword evidence="6" id="KW-1185">Reference proteome</keyword>